<dbReference type="AlphaFoldDB" id="A0A839IRD6"/>
<evidence type="ECO:0000313" key="4">
    <source>
        <dbReference type="EMBL" id="MBB1486776.1"/>
    </source>
</evidence>
<evidence type="ECO:0000256" key="1">
    <source>
        <dbReference type="ARBA" id="ARBA00009477"/>
    </source>
</evidence>
<dbReference type="RefSeq" id="WP_182808558.1">
    <property type="nucleotide sequence ID" value="NZ_JACJFM010000009.1"/>
</dbReference>
<dbReference type="SUPFAM" id="SSF111369">
    <property type="entry name" value="HlyD-like secretion proteins"/>
    <property type="match status" value="1"/>
</dbReference>
<comment type="similarity">
    <text evidence="1">Belongs to the membrane fusion protein (MFP) (TC 8.A.1) family.</text>
</comment>
<protein>
    <submittedName>
        <fullName evidence="4">Efflux RND transporter periplasmic adaptor subunit</fullName>
    </submittedName>
</protein>
<dbReference type="Gene3D" id="2.40.30.170">
    <property type="match status" value="1"/>
</dbReference>
<name>A0A839IRD6_9GAMM</name>
<gene>
    <name evidence="4" type="ORF">H4O21_09160</name>
</gene>
<sequence>MFKKIQPVIVLASMVALAWYIMQNPPEKGQFRPPEPVGIKVQSLTLHRQNYQVTFDRLARVQAQTSTQLIARVSGEVLYINPLFRSGGRVKKDDLLLRLDQTDLKNDLLIARAALTEAVQALDEEKARVEDAAQAWRLSGRKDSPSDRVLRKPQLIAAKARVKSEQVKVQKVENDLERTYIRAPFDAIVLNQAINIGQPVSQGNVLGELRAELGYELRIALNERELPFVDLPVNGDKGAEFTLAYEQGGMEMTDQKNTGYLTRTEDALDTETLQLITIGHVEFDEDDNLKYQMRPGRYIRVRIKGRVLDQVLVVPNTSIYQGSYVYLAENQKLKRQKISVLWRDDDVSIIQQGLQEGDELITTPLGQVVSGTRVQTDKSLTSDEVNKNQRDTQTAAEVSQ</sequence>
<feature type="compositionally biased region" description="Polar residues" evidence="3">
    <location>
        <begin position="391"/>
        <end position="400"/>
    </location>
</feature>
<dbReference type="Gene3D" id="1.10.287.470">
    <property type="entry name" value="Helix hairpin bin"/>
    <property type="match status" value="1"/>
</dbReference>
<dbReference type="Gene3D" id="2.40.420.20">
    <property type="match status" value="1"/>
</dbReference>
<dbReference type="PANTHER" id="PTHR30469">
    <property type="entry name" value="MULTIDRUG RESISTANCE PROTEIN MDTA"/>
    <property type="match status" value="1"/>
</dbReference>
<comment type="caution">
    <text evidence="4">The sequence shown here is derived from an EMBL/GenBank/DDBJ whole genome shotgun (WGS) entry which is preliminary data.</text>
</comment>
<organism evidence="4 5">
    <name type="scientific">Oceanospirillum sediminis</name>
    <dbReference type="NCBI Taxonomy" id="2760088"/>
    <lineage>
        <taxon>Bacteria</taxon>
        <taxon>Pseudomonadati</taxon>
        <taxon>Pseudomonadota</taxon>
        <taxon>Gammaproteobacteria</taxon>
        <taxon>Oceanospirillales</taxon>
        <taxon>Oceanospirillaceae</taxon>
        <taxon>Oceanospirillum</taxon>
    </lineage>
</organism>
<keyword evidence="5" id="KW-1185">Reference proteome</keyword>
<dbReference type="EMBL" id="JACJFM010000009">
    <property type="protein sequence ID" value="MBB1486776.1"/>
    <property type="molecule type" value="Genomic_DNA"/>
</dbReference>
<dbReference type="GO" id="GO:0015562">
    <property type="term" value="F:efflux transmembrane transporter activity"/>
    <property type="evidence" value="ECO:0007669"/>
    <property type="project" value="TreeGrafter"/>
</dbReference>
<dbReference type="NCBIfam" id="TIGR01730">
    <property type="entry name" value="RND_mfp"/>
    <property type="match status" value="1"/>
</dbReference>
<dbReference type="Proteomes" id="UP000565262">
    <property type="component" value="Unassembled WGS sequence"/>
</dbReference>
<feature type="region of interest" description="Disordered" evidence="3">
    <location>
        <begin position="380"/>
        <end position="400"/>
    </location>
</feature>
<evidence type="ECO:0000256" key="3">
    <source>
        <dbReference type="SAM" id="MobiDB-lite"/>
    </source>
</evidence>
<evidence type="ECO:0000256" key="2">
    <source>
        <dbReference type="SAM" id="Coils"/>
    </source>
</evidence>
<feature type="compositionally biased region" description="Basic and acidic residues" evidence="3">
    <location>
        <begin position="380"/>
        <end position="390"/>
    </location>
</feature>
<accession>A0A839IRD6</accession>
<evidence type="ECO:0000313" key="5">
    <source>
        <dbReference type="Proteomes" id="UP000565262"/>
    </source>
</evidence>
<dbReference type="Gene3D" id="2.40.50.100">
    <property type="match status" value="1"/>
</dbReference>
<dbReference type="PANTHER" id="PTHR30469:SF12">
    <property type="entry name" value="MULTIDRUG RESISTANCE PROTEIN MDTA"/>
    <property type="match status" value="1"/>
</dbReference>
<dbReference type="InterPro" id="IPR006143">
    <property type="entry name" value="RND_pump_MFP"/>
</dbReference>
<reference evidence="4 5" key="1">
    <citation type="submission" date="2020-08" db="EMBL/GenBank/DDBJ databases">
        <title>Oceanospirillum sp. nov. isolated from marine sediment.</title>
        <authorList>
            <person name="Ji X."/>
        </authorList>
    </citation>
    <scope>NUCLEOTIDE SEQUENCE [LARGE SCALE GENOMIC DNA]</scope>
    <source>
        <strain evidence="4 5">D5</strain>
    </source>
</reference>
<dbReference type="GO" id="GO:1990281">
    <property type="term" value="C:efflux pump complex"/>
    <property type="evidence" value="ECO:0007669"/>
    <property type="project" value="TreeGrafter"/>
</dbReference>
<keyword evidence="2" id="KW-0175">Coiled coil</keyword>
<proteinExistence type="inferred from homology"/>
<feature type="coiled-coil region" evidence="2">
    <location>
        <begin position="105"/>
        <end position="175"/>
    </location>
</feature>